<evidence type="ECO:0000313" key="2">
    <source>
        <dbReference type="EMBL" id="XCM36217.1"/>
    </source>
</evidence>
<keyword evidence="1" id="KW-0472">Membrane</keyword>
<evidence type="ECO:0000256" key="1">
    <source>
        <dbReference type="SAM" id="Phobius"/>
    </source>
</evidence>
<feature type="transmembrane region" description="Helical" evidence="1">
    <location>
        <begin position="21"/>
        <end position="44"/>
    </location>
</feature>
<name>A0AAU8JAK7_9CYAN</name>
<dbReference type="RefSeq" id="WP_190877052.1">
    <property type="nucleotide sequence ID" value="NZ_CP159837.1"/>
</dbReference>
<keyword evidence="1" id="KW-1133">Transmembrane helix</keyword>
<proteinExistence type="predicted"/>
<dbReference type="AlphaFoldDB" id="A0AAU8JAK7"/>
<gene>
    <name evidence="2" type="ORF">ABWT76_004961</name>
</gene>
<sequence>MKSASNLRIDYRLVIGDRPSLISLISPIFAFLDGWVRILGGAIAQSVSTGLDIIQQHPRSSSPWLEIVQRFRGDRPLGLNILNCS</sequence>
<keyword evidence="1" id="KW-0812">Transmembrane</keyword>
<dbReference type="EMBL" id="CP159837">
    <property type="protein sequence ID" value="XCM36217.1"/>
    <property type="molecule type" value="Genomic_DNA"/>
</dbReference>
<accession>A0AAU8JAK7</accession>
<reference evidence="2" key="1">
    <citation type="submission" date="2024-07" db="EMBL/GenBank/DDBJ databases">
        <authorList>
            <person name="Kim Y.J."/>
            <person name="Jeong J.Y."/>
        </authorList>
    </citation>
    <scope>NUCLEOTIDE SEQUENCE</scope>
    <source>
        <strain evidence="2">GIHE-MW2</strain>
    </source>
</reference>
<protein>
    <submittedName>
        <fullName evidence="2">Uncharacterized protein</fullName>
    </submittedName>
</protein>
<organism evidence="2">
    <name type="scientific">Planktothricoides raciborskii GIHE-MW2</name>
    <dbReference type="NCBI Taxonomy" id="2792601"/>
    <lineage>
        <taxon>Bacteria</taxon>
        <taxon>Bacillati</taxon>
        <taxon>Cyanobacteriota</taxon>
        <taxon>Cyanophyceae</taxon>
        <taxon>Oscillatoriophycideae</taxon>
        <taxon>Oscillatoriales</taxon>
        <taxon>Oscillatoriaceae</taxon>
        <taxon>Planktothricoides</taxon>
    </lineage>
</organism>